<organism evidence="9 10">
    <name type="scientific">Allokutzneria oryzae</name>
    <dbReference type="NCBI Taxonomy" id="1378989"/>
    <lineage>
        <taxon>Bacteria</taxon>
        <taxon>Bacillati</taxon>
        <taxon>Actinomycetota</taxon>
        <taxon>Actinomycetes</taxon>
        <taxon>Pseudonocardiales</taxon>
        <taxon>Pseudonocardiaceae</taxon>
        <taxon>Allokutzneria</taxon>
    </lineage>
</organism>
<keyword evidence="10" id="KW-1185">Reference proteome</keyword>
<dbReference type="SUPFAM" id="SSF46785">
    <property type="entry name" value="Winged helix' DNA-binding domain"/>
    <property type="match status" value="1"/>
</dbReference>
<evidence type="ECO:0000313" key="10">
    <source>
        <dbReference type="Proteomes" id="UP001589693"/>
    </source>
</evidence>
<sequence length="331" mass="35364">MPINPGEPSLAQLRAFLAVAEYLHFSQAASALGVSQPTLSAAVAGCEEALGARLVERTTRRVVLTPTGDRLLPHARRVLDAMEALTDQAAEAATPFSGKLRLGIIPTVAPYLLPTALRALRRAYPLLDTEVHEERTARLVEGIGSGRLDVAVLALPAEGRGLTERPLYDEDFVLVVPKGGSVTEGPVPVTMLRELDVLLLEEGHCLRDQALDVCHEVGAAVAEMTRAVSLTTLVQLVVADMGTTLLPETAVSLEARRAGLSVLRFEAPAPGRRIGLVHRSSAGRAGEYAEIAEELRRVIRVRRLPVRPALSPPAAPVARLGQLSTTAPSRR</sequence>
<dbReference type="PRINTS" id="PR00039">
    <property type="entry name" value="HTHLYSR"/>
</dbReference>
<dbReference type="InterPro" id="IPR036388">
    <property type="entry name" value="WH-like_DNA-bd_sf"/>
</dbReference>
<reference evidence="9 10" key="1">
    <citation type="submission" date="2024-09" db="EMBL/GenBank/DDBJ databases">
        <authorList>
            <person name="Sun Q."/>
            <person name="Mori K."/>
        </authorList>
    </citation>
    <scope>NUCLEOTIDE SEQUENCE [LARGE SCALE GENOMIC DNA]</scope>
    <source>
        <strain evidence="9 10">TBRC 7907</strain>
    </source>
</reference>
<keyword evidence="4" id="KW-0010">Activator</keyword>
<dbReference type="InterPro" id="IPR036390">
    <property type="entry name" value="WH_DNA-bd_sf"/>
</dbReference>
<dbReference type="Pfam" id="PF03466">
    <property type="entry name" value="LysR_substrate"/>
    <property type="match status" value="1"/>
</dbReference>
<keyword evidence="3" id="KW-0238">DNA-binding</keyword>
<dbReference type="PANTHER" id="PTHR30346:SF26">
    <property type="entry name" value="HYDROGEN PEROXIDE-INDUCIBLE GENES ACTIVATOR"/>
    <property type="match status" value="1"/>
</dbReference>
<evidence type="ECO:0000256" key="2">
    <source>
        <dbReference type="ARBA" id="ARBA00023015"/>
    </source>
</evidence>
<keyword evidence="5" id="KW-0804">Transcription</keyword>
<dbReference type="SUPFAM" id="SSF53850">
    <property type="entry name" value="Periplasmic binding protein-like II"/>
    <property type="match status" value="1"/>
</dbReference>
<evidence type="ECO:0000256" key="6">
    <source>
        <dbReference type="ARBA" id="ARBA00040885"/>
    </source>
</evidence>
<evidence type="ECO:0000256" key="7">
    <source>
        <dbReference type="SAM" id="MobiDB-lite"/>
    </source>
</evidence>
<dbReference type="Gene3D" id="3.40.190.10">
    <property type="entry name" value="Periplasmic binding protein-like II"/>
    <property type="match status" value="2"/>
</dbReference>
<evidence type="ECO:0000256" key="5">
    <source>
        <dbReference type="ARBA" id="ARBA00023163"/>
    </source>
</evidence>
<comment type="similarity">
    <text evidence="1">Belongs to the LysR transcriptional regulatory family.</text>
</comment>
<dbReference type="EMBL" id="JBHLZU010000010">
    <property type="protein sequence ID" value="MFB9904542.1"/>
    <property type="molecule type" value="Genomic_DNA"/>
</dbReference>
<dbReference type="InterPro" id="IPR005119">
    <property type="entry name" value="LysR_subst-bd"/>
</dbReference>
<evidence type="ECO:0000256" key="1">
    <source>
        <dbReference type="ARBA" id="ARBA00009437"/>
    </source>
</evidence>
<proteinExistence type="inferred from homology"/>
<evidence type="ECO:0000313" key="9">
    <source>
        <dbReference type="EMBL" id="MFB9904542.1"/>
    </source>
</evidence>
<dbReference type="Gene3D" id="1.10.10.10">
    <property type="entry name" value="Winged helix-like DNA-binding domain superfamily/Winged helix DNA-binding domain"/>
    <property type="match status" value="1"/>
</dbReference>
<evidence type="ECO:0000256" key="4">
    <source>
        <dbReference type="ARBA" id="ARBA00023159"/>
    </source>
</evidence>
<feature type="region of interest" description="Disordered" evidence="7">
    <location>
        <begin position="310"/>
        <end position="331"/>
    </location>
</feature>
<dbReference type="CDD" id="cd08411">
    <property type="entry name" value="PBP2_OxyR"/>
    <property type="match status" value="1"/>
</dbReference>
<evidence type="ECO:0000256" key="3">
    <source>
        <dbReference type="ARBA" id="ARBA00023125"/>
    </source>
</evidence>
<name>A0ABV5ZUH3_9PSEU</name>
<feature type="compositionally biased region" description="Polar residues" evidence="7">
    <location>
        <begin position="322"/>
        <end position="331"/>
    </location>
</feature>
<dbReference type="Pfam" id="PF00126">
    <property type="entry name" value="HTH_1"/>
    <property type="match status" value="1"/>
</dbReference>
<feature type="domain" description="HTH lysR-type" evidence="8">
    <location>
        <begin position="8"/>
        <end position="65"/>
    </location>
</feature>
<comment type="caution">
    <text evidence="9">The sequence shown here is derived from an EMBL/GenBank/DDBJ whole genome shotgun (WGS) entry which is preliminary data.</text>
</comment>
<keyword evidence="2" id="KW-0805">Transcription regulation</keyword>
<dbReference type="InterPro" id="IPR000847">
    <property type="entry name" value="LysR_HTH_N"/>
</dbReference>
<dbReference type="PANTHER" id="PTHR30346">
    <property type="entry name" value="TRANSCRIPTIONAL DUAL REGULATOR HCAR-RELATED"/>
    <property type="match status" value="1"/>
</dbReference>
<dbReference type="RefSeq" id="WP_377851749.1">
    <property type="nucleotide sequence ID" value="NZ_JBHLZU010000010.1"/>
</dbReference>
<dbReference type="Proteomes" id="UP001589693">
    <property type="component" value="Unassembled WGS sequence"/>
</dbReference>
<gene>
    <name evidence="9" type="ORF">ACFFQA_11425</name>
</gene>
<evidence type="ECO:0000259" key="8">
    <source>
        <dbReference type="PROSITE" id="PS50931"/>
    </source>
</evidence>
<accession>A0ABV5ZUH3</accession>
<protein>
    <recommendedName>
        <fullName evidence="6">Probable hydrogen peroxide-inducible genes activator</fullName>
    </recommendedName>
</protein>
<dbReference type="PROSITE" id="PS50931">
    <property type="entry name" value="HTH_LYSR"/>
    <property type="match status" value="1"/>
</dbReference>